<dbReference type="InterPro" id="IPR011335">
    <property type="entry name" value="Restrct_endonuc-II-like"/>
</dbReference>
<dbReference type="RefSeq" id="WP_013663976.1">
    <property type="nucleotide sequence ID" value="NZ_JBHLWO010000001.1"/>
</dbReference>
<dbReference type="InterPro" id="IPR011856">
    <property type="entry name" value="tRNA_endonuc-like_dom_sf"/>
</dbReference>
<keyword evidence="4" id="KW-1185">Reference proteome</keyword>
<reference evidence="3 4" key="1">
    <citation type="submission" date="2024-09" db="EMBL/GenBank/DDBJ databases">
        <authorList>
            <person name="Sun Q."/>
            <person name="Mori K."/>
        </authorList>
    </citation>
    <scope>NUCLEOTIDE SEQUENCE [LARGE SCALE GENOMIC DNA]</scope>
    <source>
        <strain evidence="3 4">CCM 7765</strain>
    </source>
</reference>
<dbReference type="NCBIfam" id="TIGR00252">
    <property type="entry name" value="YraN family protein"/>
    <property type="match status" value="1"/>
</dbReference>
<evidence type="ECO:0000256" key="2">
    <source>
        <dbReference type="HAMAP-Rule" id="MF_00048"/>
    </source>
</evidence>
<dbReference type="PANTHER" id="PTHR34039">
    <property type="entry name" value="UPF0102 PROTEIN YRAN"/>
    <property type="match status" value="1"/>
</dbReference>
<comment type="similarity">
    <text evidence="1 2">Belongs to the UPF0102 family.</text>
</comment>
<protein>
    <recommendedName>
        <fullName evidence="2">UPF0102 protein ACFFI0_00490</fullName>
    </recommendedName>
</protein>
<name>A0ABV6HDT7_9SPHI</name>
<evidence type="ECO:0000313" key="4">
    <source>
        <dbReference type="Proteomes" id="UP001589774"/>
    </source>
</evidence>
<dbReference type="Gene3D" id="3.40.1350.10">
    <property type="match status" value="1"/>
</dbReference>
<accession>A0ABV6HDT7</accession>
<proteinExistence type="inferred from homology"/>
<gene>
    <name evidence="3" type="ORF">ACFFI0_00490</name>
</gene>
<dbReference type="HAMAP" id="MF_00048">
    <property type="entry name" value="UPF0102"/>
    <property type="match status" value="1"/>
</dbReference>
<dbReference type="Pfam" id="PF02021">
    <property type="entry name" value="UPF0102"/>
    <property type="match status" value="1"/>
</dbReference>
<dbReference type="PANTHER" id="PTHR34039:SF1">
    <property type="entry name" value="UPF0102 PROTEIN YRAN"/>
    <property type="match status" value="1"/>
</dbReference>
<dbReference type="SUPFAM" id="SSF52980">
    <property type="entry name" value="Restriction endonuclease-like"/>
    <property type="match status" value="1"/>
</dbReference>
<dbReference type="NCBIfam" id="NF009150">
    <property type="entry name" value="PRK12497.1-3"/>
    <property type="match status" value="1"/>
</dbReference>
<dbReference type="NCBIfam" id="NF009154">
    <property type="entry name" value="PRK12497.3-3"/>
    <property type="match status" value="1"/>
</dbReference>
<evidence type="ECO:0000256" key="1">
    <source>
        <dbReference type="ARBA" id="ARBA00006738"/>
    </source>
</evidence>
<dbReference type="InterPro" id="IPR003509">
    <property type="entry name" value="UPF0102_YraN-like"/>
</dbReference>
<comment type="caution">
    <text evidence="3">The sequence shown here is derived from an EMBL/GenBank/DDBJ whole genome shotgun (WGS) entry which is preliminary data.</text>
</comment>
<sequence>MATHQITGSDGERAALQYLLHQGYYLVKQNWRYKHLEVDLIMKDGTQLVFVEVKTRSSSGFGLPYEAVNWQKQRKLSQAATIYIRQHHYAGEIRFDIVSIFANKDKKYNIRHIKDAFWPRYS</sequence>
<evidence type="ECO:0000313" key="3">
    <source>
        <dbReference type="EMBL" id="MFC0316754.1"/>
    </source>
</evidence>
<organism evidence="3 4">
    <name type="scientific">Olivibacter oleidegradans</name>
    <dbReference type="NCBI Taxonomy" id="760123"/>
    <lineage>
        <taxon>Bacteria</taxon>
        <taxon>Pseudomonadati</taxon>
        <taxon>Bacteroidota</taxon>
        <taxon>Sphingobacteriia</taxon>
        <taxon>Sphingobacteriales</taxon>
        <taxon>Sphingobacteriaceae</taxon>
        <taxon>Olivibacter</taxon>
    </lineage>
</organism>
<dbReference type="EMBL" id="JBHLWO010000001">
    <property type="protein sequence ID" value="MFC0316754.1"/>
    <property type="molecule type" value="Genomic_DNA"/>
</dbReference>
<dbReference type="CDD" id="cd20736">
    <property type="entry name" value="PoNe_Nuclease"/>
    <property type="match status" value="1"/>
</dbReference>
<dbReference type="Proteomes" id="UP001589774">
    <property type="component" value="Unassembled WGS sequence"/>
</dbReference>